<keyword evidence="1" id="KW-0863">Zinc-finger</keyword>
<dbReference type="InterPro" id="IPR036875">
    <property type="entry name" value="Znf_CCHC_sf"/>
</dbReference>
<dbReference type="PROSITE" id="PS50158">
    <property type="entry name" value="ZF_CCHC"/>
    <property type="match status" value="1"/>
</dbReference>
<dbReference type="SMART" id="SM00343">
    <property type="entry name" value="ZnF_C2HC"/>
    <property type="match status" value="1"/>
</dbReference>
<dbReference type="EMBL" id="BQNB010016617">
    <property type="protein sequence ID" value="GJT53779.1"/>
    <property type="molecule type" value="Genomic_DNA"/>
</dbReference>
<protein>
    <submittedName>
        <fullName evidence="4">Retrovirus-related pol polyprotein from transposon TNT 1-94</fullName>
    </submittedName>
</protein>
<feature type="region of interest" description="Disordered" evidence="2">
    <location>
        <begin position="584"/>
        <end position="604"/>
    </location>
</feature>
<evidence type="ECO:0000256" key="2">
    <source>
        <dbReference type="SAM" id="MobiDB-lite"/>
    </source>
</evidence>
<reference evidence="4" key="2">
    <citation type="submission" date="2022-01" db="EMBL/GenBank/DDBJ databases">
        <authorList>
            <person name="Yamashiro T."/>
            <person name="Shiraishi A."/>
            <person name="Satake H."/>
            <person name="Nakayama K."/>
        </authorList>
    </citation>
    <scope>NUCLEOTIDE SEQUENCE</scope>
</reference>
<dbReference type="Pfam" id="PF14223">
    <property type="entry name" value="Retrotran_gag_2"/>
    <property type="match status" value="1"/>
</dbReference>
<dbReference type="Gene3D" id="4.10.60.10">
    <property type="entry name" value="Zinc finger, CCHC-type"/>
    <property type="match status" value="1"/>
</dbReference>
<dbReference type="Proteomes" id="UP001151760">
    <property type="component" value="Unassembled WGS sequence"/>
</dbReference>
<evidence type="ECO:0000313" key="5">
    <source>
        <dbReference type="Proteomes" id="UP001151760"/>
    </source>
</evidence>
<feature type="compositionally biased region" description="Low complexity" evidence="2">
    <location>
        <begin position="274"/>
        <end position="289"/>
    </location>
</feature>
<feature type="region of interest" description="Disordered" evidence="2">
    <location>
        <begin position="264"/>
        <end position="317"/>
    </location>
</feature>
<feature type="domain" description="CCHC-type" evidence="3">
    <location>
        <begin position="394"/>
        <end position="409"/>
    </location>
</feature>
<evidence type="ECO:0000256" key="1">
    <source>
        <dbReference type="PROSITE-ProRule" id="PRU00047"/>
    </source>
</evidence>
<evidence type="ECO:0000259" key="3">
    <source>
        <dbReference type="PROSITE" id="PS50158"/>
    </source>
</evidence>
<organism evidence="4 5">
    <name type="scientific">Tanacetum coccineum</name>
    <dbReference type="NCBI Taxonomy" id="301880"/>
    <lineage>
        <taxon>Eukaryota</taxon>
        <taxon>Viridiplantae</taxon>
        <taxon>Streptophyta</taxon>
        <taxon>Embryophyta</taxon>
        <taxon>Tracheophyta</taxon>
        <taxon>Spermatophyta</taxon>
        <taxon>Magnoliopsida</taxon>
        <taxon>eudicotyledons</taxon>
        <taxon>Gunneridae</taxon>
        <taxon>Pentapetalae</taxon>
        <taxon>asterids</taxon>
        <taxon>campanulids</taxon>
        <taxon>Asterales</taxon>
        <taxon>Asteraceae</taxon>
        <taxon>Asteroideae</taxon>
        <taxon>Anthemideae</taxon>
        <taxon>Anthemidinae</taxon>
        <taxon>Tanacetum</taxon>
    </lineage>
</organism>
<keyword evidence="1" id="KW-0862">Zinc</keyword>
<accession>A0ABQ5ES68</accession>
<keyword evidence="5" id="KW-1185">Reference proteome</keyword>
<keyword evidence="1" id="KW-0479">Metal-binding</keyword>
<dbReference type="InterPro" id="IPR001878">
    <property type="entry name" value="Znf_CCHC"/>
</dbReference>
<dbReference type="Pfam" id="PF00098">
    <property type="entry name" value="zf-CCHC"/>
    <property type="match status" value="1"/>
</dbReference>
<name>A0ABQ5ES68_9ASTR</name>
<comment type="caution">
    <text evidence="4">The sequence shown here is derived from an EMBL/GenBank/DDBJ whole genome shotgun (WGS) entry which is preliminary data.</text>
</comment>
<feature type="compositionally biased region" description="Basic residues" evidence="2">
    <location>
        <begin position="593"/>
        <end position="604"/>
    </location>
</feature>
<proteinExistence type="predicted"/>
<dbReference type="SUPFAM" id="SSF57756">
    <property type="entry name" value="Retrovirus zinc finger-like domains"/>
    <property type="match status" value="1"/>
</dbReference>
<evidence type="ECO:0000313" key="4">
    <source>
        <dbReference type="EMBL" id="GJT53779.1"/>
    </source>
</evidence>
<reference evidence="4" key="1">
    <citation type="journal article" date="2022" name="Int. J. Mol. Sci.">
        <title>Draft Genome of Tanacetum Coccineum: Genomic Comparison of Closely Related Tanacetum-Family Plants.</title>
        <authorList>
            <person name="Yamashiro T."/>
            <person name="Shiraishi A."/>
            <person name="Nakayama K."/>
            <person name="Satake H."/>
        </authorList>
    </citation>
    <scope>NUCLEOTIDE SEQUENCE</scope>
</reference>
<gene>
    <name evidence="4" type="ORF">Tco_0988833</name>
</gene>
<sequence>MSNSNTNLQTQSSNALHNAIMEAGSKDRPPMLAPGNYVQWKSRIKRYIDTKPNRELIHYSLQNPPYIYQWAEKTVPVAEGSSETTIERYMENYKNVSQDIRDQMNAEAEAVQIILTGIDNDIYSTVDACPNACEMWKAIERLKQGESINVQDLETNLYWEFGKFTSRDGESLESYYSRFYKMMNELVRNQCNVTNHQVNVQFLLQLQPEWQRFVTLVKQSQELKTVSYHKLYDILKQHQNEVNEIRTERLARTANPLALVAQQQPVYHPPNHPTQNTQYSSTRSQQSTRNRGKAIVTSSAPTYDPEPATVTEDDEMSKEKEIDKLMALISLSFKKIYKPTNNNLRTSSNTSRANQENSLRINRGTGYDHQRAVNVAGARENVGTPVVQKSGIQCYNCKEYGHVSRECQKPKRVKDAAYHKEKMLLCKQEEAGVQLNAEQADWKDDTDDESEEQELEAHYMYMAQLQEVTPDSVDTSGPIFDDEPMHKVQNNNDNYNVFAMENEHPEQPESSNDIYLAEQGDTNITIDSSDICYDRAQDDQDETDDLDQERDLLASLIQKLKCEIDDSKNRNKFLESSNKELVDKLKGEIEKKKEKKKKKKKKEK</sequence>